<evidence type="ECO:0000259" key="1">
    <source>
        <dbReference type="PROSITE" id="PS50942"/>
    </source>
</evidence>
<dbReference type="GO" id="GO:0016185">
    <property type="term" value="P:synaptic vesicle budding from presynaptic endocytic zone membrane"/>
    <property type="evidence" value="ECO:0007669"/>
    <property type="project" value="TreeGrafter"/>
</dbReference>
<gene>
    <name evidence="2" type="primary">Snap91_1</name>
    <name evidence="2" type="ORF">CHOACU_R15475</name>
</gene>
<dbReference type="GO" id="GO:0005905">
    <property type="term" value="C:clathrin-coated pit"/>
    <property type="evidence" value="ECO:0007669"/>
    <property type="project" value="TreeGrafter"/>
</dbReference>
<dbReference type="SUPFAM" id="SSF48464">
    <property type="entry name" value="ENTH/VHS domain"/>
    <property type="match status" value="1"/>
</dbReference>
<dbReference type="InterPro" id="IPR008942">
    <property type="entry name" value="ENTH_VHS"/>
</dbReference>
<dbReference type="PANTHER" id="PTHR22951:SF4">
    <property type="entry name" value="CLATHRIN COAT ASSEMBLY PROTEIN AP180"/>
    <property type="match status" value="1"/>
</dbReference>
<dbReference type="InterPro" id="IPR011417">
    <property type="entry name" value="ANTH_dom"/>
</dbReference>
<dbReference type="OrthoDB" id="44015at2759"/>
<dbReference type="GO" id="GO:0032050">
    <property type="term" value="F:clathrin heavy chain binding"/>
    <property type="evidence" value="ECO:0007669"/>
    <property type="project" value="TreeGrafter"/>
</dbReference>
<dbReference type="GO" id="GO:0008021">
    <property type="term" value="C:synaptic vesicle"/>
    <property type="evidence" value="ECO:0007669"/>
    <property type="project" value="TreeGrafter"/>
</dbReference>
<dbReference type="GO" id="GO:0000149">
    <property type="term" value="F:SNARE binding"/>
    <property type="evidence" value="ECO:0007669"/>
    <property type="project" value="TreeGrafter"/>
</dbReference>
<dbReference type="GO" id="GO:0005546">
    <property type="term" value="F:phosphatidylinositol-4,5-bisphosphate binding"/>
    <property type="evidence" value="ECO:0007669"/>
    <property type="project" value="TreeGrafter"/>
</dbReference>
<evidence type="ECO:0000313" key="2">
    <source>
        <dbReference type="EMBL" id="NXL67569.1"/>
    </source>
</evidence>
<name>A0A7L0UL49_CHOAC</name>
<dbReference type="PROSITE" id="PS50942">
    <property type="entry name" value="ENTH"/>
    <property type="match status" value="1"/>
</dbReference>
<keyword evidence="3" id="KW-1185">Reference proteome</keyword>
<protein>
    <submittedName>
        <fullName evidence="2">AP180 protein</fullName>
    </submittedName>
</protein>
<dbReference type="Proteomes" id="UP000568556">
    <property type="component" value="Unassembled WGS sequence"/>
</dbReference>
<dbReference type="Gene3D" id="1.25.40.90">
    <property type="match status" value="1"/>
</dbReference>
<dbReference type="GO" id="GO:0098894">
    <property type="term" value="C:extrinsic component of presynaptic endocytic zone membrane"/>
    <property type="evidence" value="ECO:0007669"/>
    <property type="project" value="TreeGrafter"/>
</dbReference>
<dbReference type="InterPro" id="IPR045192">
    <property type="entry name" value="AP180-like"/>
</dbReference>
<dbReference type="GO" id="GO:0005545">
    <property type="term" value="F:1-phosphatidylinositol binding"/>
    <property type="evidence" value="ECO:0007669"/>
    <property type="project" value="TreeGrafter"/>
</dbReference>
<accession>A0A7L0UL49</accession>
<comment type="caution">
    <text evidence="2">The sequence shown here is derived from an EMBL/GenBank/DDBJ whole genome shotgun (WGS) entry which is preliminary data.</text>
</comment>
<feature type="domain" description="ENTH" evidence="1">
    <location>
        <begin position="1"/>
        <end position="56"/>
    </location>
</feature>
<feature type="non-terminal residue" evidence="2">
    <location>
        <position position="1"/>
    </location>
</feature>
<reference evidence="2 3" key="1">
    <citation type="submission" date="2019-09" db="EMBL/GenBank/DDBJ databases">
        <title>Bird 10,000 Genomes (B10K) Project - Family phase.</title>
        <authorList>
            <person name="Zhang G."/>
        </authorList>
    </citation>
    <scope>NUCLEOTIDE SEQUENCE [LARGE SCALE GENOMIC DNA]</scope>
    <source>
        <strain evidence="2">B10K-DU-008-62</strain>
        <tissue evidence="2">Mixed tissue sample</tissue>
    </source>
</reference>
<dbReference type="GO" id="GO:0072583">
    <property type="term" value="P:clathrin-dependent endocytosis"/>
    <property type="evidence" value="ECO:0007669"/>
    <property type="project" value="InterPro"/>
</dbReference>
<dbReference type="EMBL" id="VXAQ01002377">
    <property type="protein sequence ID" value="NXL67569.1"/>
    <property type="molecule type" value="Genomic_DNA"/>
</dbReference>
<dbReference type="GO" id="GO:0030136">
    <property type="term" value="C:clathrin-coated vesicle"/>
    <property type="evidence" value="ECO:0007669"/>
    <property type="project" value="TreeGrafter"/>
</dbReference>
<sequence>LIQATNETNVNIPQMADTLFERATNSSWVVVFKALVTTHHLMVHGNEVSVISFLLR</sequence>
<dbReference type="InterPro" id="IPR013809">
    <property type="entry name" value="ENTH"/>
</dbReference>
<feature type="non-terminal residue" evidence="2">
    <location>
        <position position="56"/>
    </location>
</feature>
<evidence type="ECO:0000313" key="3">
    <source>
        <dbReference type="Proteomes" id="UP000568556"/>
    </source>
</evidence>
<dbReference type="PANTHER" id="PTHR22951">
    <property type="entry name" value="CLATHRIN ASSEMBLY PROTEIN"/>
    <property type="match status" value="1"/>
</dbReference>
<dbReference type="Pfam" id="PF07651">
    <property type="entry name" value="ANTH"/>
    <property type="match status" value="1"/>
</dbReference>
<dbReference type="AlphaFoldDB" id="A0A7L0UL49"/>
<proteinExistence type="predicted"/>
<dbReference type="GO" id="GO:0048268">
    <property type="term" value="P:clathrin coat assembly"/>
    <property type="evidence" value="ECO:0007669"/>
    <property type="project" value="InterPro"/>
</dbReference>
<organism evidence="2 3">
    <name type="scientific">Chordeiles acutipennis</name>
    <name type="common">Lesser nighthawk</name>
    <name type="synonym">Caprimulgus acutipennis</name>
    <dbReference type="NCBI Taxonomy" id="118183"/>
    <lineage>
        <taxon>Eukaryota</taxon>
        <taxon>Metazoa</taxon>
        <taxon>Chordata</taxon>
        <taxon>Craniata</taxon>
        <taxon>Vertebrata</taxon>
        <taxon>Euteleostomi</taxon>
        <taxon>Archelosauria</taxon>
        <taxon>Archosauria</taxon>
        <taxon>Dinosauria</taxon>
        <taxon>Saurischia</taxon>
        <taxon>Theropoda</taxon>
        <taxon>Coelurosauria</taxon>
        <taxon>Aves</taxon>
        <taxon>Neognathae</taxon>
        <taxon>Neoaves</taxon>
        <taxon>Strisores</taxon>
        <taxon>Caprimulgiformes</taxon>
        <taxon>Caprimulgidae</taxon>
        <taxon>Chordeilinae</taxon>
        <taxon>Chordeiles</taxon>
    </lineage>
</organism>